<dbReference type="Gene3D" id="3.30.559.10">
    <property type="entry name" value="Chloramphenicol acetyltransferase-like domain"/>
    <property type="match status" value="2"/>
</dbReference>
<evidence type="ECO:0000313" key="3">
    <source>
        <dbReference type="Proteomes" id="UP000824120"/>
    </source>
</evidence>
<dbReference type="Proteomes" id="UP000824120">
    <property type="component" value="Chromosome 8"/>
</dbReference>
<sequence>MANCTENIGVAHDFVSNLQIEAIQTVMPMKQTDPRISRRVLIGENPGSGNFQRRFHMVFCYNKASEVDSGWMIAGWIKESLGKALVEKPLLAGRLRGIGENNTNYGEFEIVSNDSGVRLIEAEMTMNFDDFIHLKEKKNVEGQLVFWEDIHEPNTQYSPLFYVQVTNFKCGRYSIGISCSLFLEDPYSMTSFLNRWSQIHVNMISKADAPKIPTFFLPNLRKKGCSPTLYSSSNTSYYHVNDTLIFKLPLKFLNLSDDIHKNNLVEKCVEEVENKFGKNLSTKLCLFVRETSEDVNVETFTREGINPFGSIKNGLISANCWDDLGLADNIRFNEENKAVHFSCWIINPANEDLVLITPSLGDESGSENNAIFKGIFTWCFSITRRQRWIQDGLLLGWIKESLGKALVEKQLLAGRLRSIGENDNNYGEFEIVSNDSGVRLIEAEMPMNFDDFIHLKEKKNVEGQLVFWDDIHEPNTQYSSLFYVQVTNFQVWKILDWDKWSKIHVNMVSEADAPKIPIFFLPNLRKKGCSPTLYASSNTSNYHVNDMLIFKLPFKFLNLSDDIHKNNLVEKCVEEVENKFGKNLSTKLCLFIRETSEDVNVETFTREGINPFGSIKNGLISANCWDDLGLADNIRFNEENKAVHFSCWIINSGNEDLVLITPSLGDESGSENNVFLGDESGSENNVLVTMRD</sequence>
<comment type="caution">
    <text evidence="2">The sequence shown here is derived from an EMBL/GenBank/DDBJ whole genome shotgun (WGS) entry which is preliminary data.</text>
</comment>
<protein>
    <recommendedName>
        <fullName evidence="4">Transferase</fullName>
    </recommendedName>
</protein>
<comment type="similarity">
    <text evidence="1">Belongs to the plant acyltransferase family.</text>
</comment>
<evidence type="ECO:0000256" key="1">
    <source>
        <dbReference type="ARBA" id="ARBA00009861"/>
    </source>
</evidence>
<dbReference type="OrthoDB" id="756073at2759"/>
<accession>A0A9J5XZV0</accession>
<gene>
    <name evidence="2" type="ORF">H5410_043290</name>
</gene>
<proteinExistence type="inferred from homology"/>
<dbReference type="GO" id="GO:0016747">
    <property type="term" value="F:acyltransferase activity, transferring groups other than amino-acyl groups"/>
    <property type="evidence" value="ECO:0007669"/>
    <property type="project" value="TreeGrafter"/>
</dbReference>
<dbReference type="InterPro" id="IPR023213">
    <property type="entry name" value="CAT-like_dom_sf"/>
</dbReference>
<dbReference type="AlphaFoldDB" id="A0A9J5XZV0"/>
<dbReference type="Pfam" id="PF02458">
    <property type="entry name" value="Transferase"/>
    <property type="match status" value="2"/>
</dbReference>
<evidence type="ECO:0008006" key="4">
    <source>
        <dbReference type="Google" id="ProtNLM"/>
    </source>
</evidence>
<dbReference type="InterPro" id="IPR050317">
    <property type="entry name" value="Plant_Fungal_Acyltransferase"/>
</dbReference>
<keyword evidence="3" id="KW-1185">Reference proteome</keyword>
<reference evidence="2 3" key="1">
    <citation type="submission" date="2020-09" db="EMBL/GenBank/DDBJ databases">
        <title>De no assembly of potato wild relative species, Solanum commersonii.</title>
        <authorList>
            <person name="Cho K."/>
        </authorList>
    </citation>
    <scope>NUCLEOTIDE SEQUENCE [LARGE SCALE GENOMIC DNA]</scope>
    <source>
        <strain evidence="2">LZ3.2</strain>
        <tissue evidence="2">Leaf</tissue>
    </source>
</reference>
<name>A0A9J5XZV0_SOLCO</name>
<evidence type="ECO:0000313" key="2">
    <source>
        <dbReference type="EMBL" id="KAG5592776.1"/>
    </source>
</evidence>
<dbReference type="EMBL" id="JACXVP010000008">
    <property type="protein sequence ID" value="KAG5592776.1"/>
    <property type="molecule type" value="Genomic_DNA"/>
</dbReference>
<dbReference type="PANTHER" id="PTHR31642:SF176">
    <property type="entry name" value="ROSMARINATE SYNTHASE-LIKE"/>
    <property type="match status" value="1"/>
</dbReference>
<dbReference type="PANTHER" id="PTHR31642">
    <property type="entry name" value="TRICHOTHECENE 3-O-ACETYLTRANSFERASE"/>
    <property type="match status" value="1"/>
</dbReference>
<organism evidence="2 3">
    <name type="scientific">Solanum commersonii</name>
    <name type="common">Commerson's wild potato</name>
    <name type="synonym">Commerson's nightshade</name>
    <dbReference type="NCBI Taxonomy" id="4109"/>
    <lineage>
        <taxon>Eukaryota</taxon>
        <taxon>Viridiplantae</taxon>
        <taxon>Streptophyta</taxon>
        <taxon>Embryophyta</taxon>
        <taxon>Tracheophyta</taxon>
        <taxon>Spermatophyta</taxon>
        <taxon>Magnoliopsida</taxon>
        <taxon>eudicotyledons</taxon>
        <taxon>Gunneridae</taxon>
        <taxon>Pentapetalae</taxon>
        <taxon>asterids</taxon>
        <taxon>lamiids</taxon>
        <taxon>Solanales</taxon>
        <taxon>Solanaceae</taxon>
        <taxon>Solanoideae</taxon>
        <taxon>Solaneae</taxon>
        <taxon>Solanum</taxon>
    </lineage>
</organism>